<dbReference type="EMBL" id="GL376596">
    <property type="status" value="NOT_ANNOTATED_CDS"/>
    <property type="molecule type" value="Genomic_DNA"/>
</dbReference>
<evidence type="ECO:0000256" key="5">
    <source>
        <dbReference type="PROSITE-ProRule" id="PRU00277"/>
    </source>
</evidence>
<evidence type="ECO:0000256" key="6">
    <source>
        <dbReference type="SAM" id="MobiDB-lite"/>
    </source>
</evidence>
<feature type="region of interest" description="Disordered" evidence="6">
    <location>
        <begin position="436"/>
        <end position="475"/>
    </location>
</feature>
<dbReference type="HOGENOM" id="CLU_678772_0_0_1"/>
<dbReference type="Pfam" id="PF00254">
    <property type="entry name" value="FKBP_C"/>
    <property type="match status" value="1"/>
</dbReference>
<dbReference type="PANTHER" id="PTHR43811:SF19">
    <property type="entry name" value="39 KDA FK506-BINDING NUCLEAR PROTEIN"/>
    <property type="match status" value="1"/>
</dbReference>
<dbReference type="eggNOG" id="KOG0552">
    <property type="taxonomic scope" value="Eukaryota"/>
</dbReference>
<keyword evidence="4 5" id="KW-0413">Isomerase</keyword>
<dbReference type="InParanoid" id="K3X046"/>
<feature type="compositionally biased region" description="Basic and acidic residues" evidence="6">
    <location>
        <begin position="165"/>
        <end position="179"/>
    </location>
</feature>
<dbReference type="Proteomes" id="UP000019132">
    <property type="component" value="Unassembled WGS sequence"/>
</dbReference>
<dbReference type="InterPro" id="IPR046357">
    <property type="entry name" value="PPIase_dom_sf"/>
</dbReference>
<dbReference type="EnsemblProtists" id="PYU1_T010595">
    <property type="protein sequence ID" value="PYU1_T010595"/>
    <property type="gene ID" value="PYU1_G010572"/>
</dbReference>
<sequence>MVLMRRKDKRKGNESEEIIVASDSSIVANKGVRSLGGARTGRFAADMRVNVGGYGRADKTWGVDHPWHQTQTELFSSISSRDHMEEGALVKEELSSKQEVKGASRAALKKKKNKLKKMGLSAAEAAAAAAAEIEKTKQEALAAAVAEKERREKIAEERKKKKQAKREENIEKDIEEMARQEAALDEALAIAQKEDGGNGKKRKRANRNKKKKAKHASSETGENSDDDAHEQHEDQDESDVESDDNEDANDSDDNDGESAAQLAKEAALKKAKKEKRDKEKQEKKDKKEAYVASIEEKEAAKKADLEAREAIAKEYEAVVGTEIATKSGLIIQDSRIGKGRLADIGEMVTVKYLGKLGKDGLVFGKGMLSTNYGTGSVIAGWEEGLATMRAGGLRFLTIPSELAYGESGKGGKIPPNSTLYFEVELVRIGKRKREAIGKDEMPLPSAFQRKRIKEKKPDEKKAQQGGKKRRRKNSV</sequence>
<dbReference type="STRING" id="431595.K3X046"/>
<feature type="compositionally biased region" description="Basic and acidic residues" evidence="6">
    <location>
        <begin position="91"/>
        <end position="102"/>
    </location>
</feature>
<evidence type="ECO:0000256" key="4">
    <source>
        <dbReference type="ARBA" id="ARBA00023235"/>
    </source>
</evidence>
<organism evidence="8 9">
    <name type="scientific">Globisporangium ultimum (strain ATCC 200006 / CBS 805.95 / DAOM BR144)</name>
    <name type="common">Pythium ultimum</name>
    <dbReference type="NCBI Taxonomy" id="431595"/>
    <lineage>
        <taxon>Eukaryota</taxon>
        <taxon>Sar</taxon>
        <taxon>Stramenopiles</taxon>
        <taxon>Oomycota</taxon>
        <taxon>Peronosporomycetes</taxon>
        <taxon>Pythiales</taxon>
        <taxon>Pythiaceae</taxon>
        <taxon>Globisporangium</taxon>
    </lineage>
</organism>
<keyword evidence="9" id="KW-1185">Reference proteome</keyword>
<feature type="compositionally biased region" description="Acidic residues" evidence="6">
    <location>
        <begin position="222"/>
        <end position="256"/>
    </location>
</feature>
<protein>
    <recommendedName>
        <fullName evidence="2 5">peptidylprolyl isomerase</fullName>
        <ecNumber evidence="2 5">5.2.1.8</ecNumber>
    </recommendedName>
</protein>
<dbReference type="VEuPathDB" id="FungiDB:PYU1_G010572"/>
<feature type="compositionally biased region" description="Basic residues" evidence="6">
    <location>
        <begin position="199"/>
        <end position="215"/>
    </location>
</feature>
<reference evidence="9" key="1">
    <citation type="journal article" date="2010" name="Genome Biol.">
        <title>Genome sequence of the necrotrophic plant pathogen Pythium ultimum reveals original pathogenicity mechanisms and effector repertoire.</title>
        <authorList>
            <person name="Levesque C.A."/>
            <person name="Brouwer H."/>
            <person name="Cano L."/>
            <person name="Hamilton J.P."/>
            <person name="Holt C."/>
            <person name="Huitema E."/>
            <person name="Raffaele S."/>
            <person name="Robideau G.P."/>
            <person name="Thines M."/>
            <person name="Win J."/>
            <person name="Zerillo M.M."/>
            <person name="Beakes G.W."/>
            <person name="Boore J.L."/>
            <person name="Busam D."/>
            <person name="Dumas B."/>
            <person name="Ferriera S."/>
            <person name="Fuerstenberg S.I."/>
            <person name="Gachon C.M."/>
            <person name="Gaulin E."/>
            <person name="Govers F."/>
            <person name="Grenville-Briggs L."/>
            <person name="Horner N."/>
            <person name="Hostetler J."/>
            <person name="Jiang R.H."/>
            <person name="Johnson J."/>
            <person name="Krajaejun T."/>
            <person name="Lin H."/>
            <person name="Meijer H.J."/>
            <person name="Moore B."/>
            <person name="Morris P."/>
            <person name="Phuntmart V."/>
            <person name="Puiu D."/>
            <person name="Shetty J."/>
            <person name="Stajich J.E."/>
            <person name="Tripathy S."/>
            <person name="Wawra S."/>
            <person name="van West P."/>
            <person name="Whitty B.R."/>
            <person name="Coutinho P.M."/>
            <person name="Henrissat B."/>
            <person name="Martin F."/>
            <person name="Thomas P.D."/>
            <person name="Tyler B.M."/>
            <person name="De Vries R.P."/>
            <person name="Kamoun S."/>
            <person name="Yandell M."/>
            <person name="Tisserat N."/>
            <person name="Buell C.R."/>
        </authorList>
    </citation>
    <scope>NUCLEOTIDE SEQUENCE</scope>
    <source>
        <strain evidence="9">DAOM:BR144</strain>
    </source>
</reference>
<evidence type="ECO:0000256" key="1">
    <source>
        <dbReference type="ARBA" id="ARBA00000971"/>
    </source>
</evidence>
<evidence type="ECO:0000313" key="8">
    <source>
        <dbReference type="EnsemblProtists" id="PYU1_T010595"/>
    </source>
</evidence>
<dbReference type="GO" id="GO:0003755">
    <property type="term" value="F:peptidyl-prolyl cis-trans isomerase activity"/>
    <property type="evidence" value="ECO:0007669"/>
    <property type="project" value="UniProtKB-KW"/>
</dbReference>
<dbReference type="SUPFAM" id="SSF54534">
    <property type="entry name" value="FKBP-like"/>
    <property type="match status" value="1"/>
</dbReference>
<dbReference type="InterPro" id="IPR001179">
    <property type="entry name" value="PPIase_FKBP_dom"/>
</dbReference>
<dbReference type="OMA" id="HKTGEAD"/>
<feature type="region of interest" description="Disordered" evidence="6">
    <location>
        <begin position="144"/>
        <end position="289"/>
    </location>
</feature>
<feature type="compositionally biased region" description="Basic residues" evidence="6">
    <location>
        <begin position="466"/>
        <end position="475"/>
    </location>
</feature>
<dbReference type="AlphaFoldDB" id="K3X046"/>
<name>K3X046_GLOUD</name>
<feature type="compositionally biased region" description="Basic and acidic residues" evidence="6">
    <location>
        <begin position="146"/>
        <end position="158"/>
    </location>
</feature>
<dbReference type="GO" id="GO:0005730">
    <property type="term" value="C:nucleolus"/>
    <property type="evidence" value="ECO:0007669"/>
    <property type="project" value="TreeGrafter"/>
</dbReference>
<dbReference type="EC" id="5.2.1.8" evidence="2 5"/>
<evidence type="ECO:0000256" key="3">
    <source>
        <dbReference type="ARBA" id="ARBA00023110"/>
    </source>
</evidence>
<dbReference type="GO" id="GO:0000785">
    <property type="term" value="C:chromatin"/>
    <property type="evidence" value="ECO:0007669"/>
    <property type="project" value="TreeGrafter"/>
</dbReference>
<feature type="region of interest" description="Disordered" evidence="6">
    <location>
        <begin position="91"/>
        <end position="115"/>
    </location>
</feature>
<keyword evidence="3 5" id="KW-0697">Rotamase</keyword>
<evidence type="ECO:0000313" key="9">
    <source>
        <dbReference type="Proteomes" id="UP000019132"/>
    </source>
</evidence>
<dbReference type="PROSITE" id="PS50059">
    <property type="entry name" value="FKBP_PPIASE"/>
    <property type="match status" value="1"/>
</dbReference>
<accession>K3X046</accession>
<reference evidence="9" key="2">
    <citation type="submission" date="2010-04" db="EMBL/GenBank/DDBJ databases">
        <authorList>
            <person name="Buell R."/>
            <person name="Hamilton J."/>
            <person name="Hostetler J."/>
        </authorList>
    </citation>
    <scope>NUCLEOTIDE SEQUENCE [LARGE SCALE GENOMIC DNA]</scope>
    <source>
        <strain evidence="9">DAOM:BR144</strain>
    </source>
</reference>
<feature type="domain" description="PPIase FKBP-type" evidence="7">
    <location>
        <begin position="345"/>
        <end position="429"/>
    </location>
</feature>
<comment type="catalytic activity">
    <reaction evidence="1 5">
        <text>[protein]-peptidylproline (omega=180) = [protein]-peptidylproline (omega=0)</text>
        <dbReference type="Rhea" id="RHEA:16237"/>
        <dbReference type="Rhea" id="RHEA-COMP:10747"/>
        <dbReference type="Rhea" id="RHEA-COMP:10748"/>
        <dbReference type="ChEBI" id="CHEBI:83833"/>
        <dbReference type="ChEBI" id="CHEBI:83834"/>
        <dbReference type="EC" id="5.2.1.8"/>
    </reaction>
</comment>
<dbReference type="Gene3D" id="3.10.50.40">
    <property type="match status" value="1"/>
</dbReference>
<dbReference type="PANTHER" id="PTHR43811">
    <property type="entry name" value="FKBP-TYPE PEPTIDYL-PROLYL CIS-TRANS ISOMERASE FKPA"/>
    <property type="match status" value="1"/>
</dbReference>
<reference evidence="8" key="3">
    <citation type="submission" date="2015-02" db="UniProtKB">
        <authorList>
            <consortium name="EnsemblProtists"/>
        </authorList>
    </citation>
    <scope>IDENTIFICATION</scope>
    <source>
        <strain evidence="8">DAOM BR144</strain>
    </source>
</reference>
<proteinExistence type="predicted"/>
<evidence type="ECO:0000259" key="7">
    <source>
        <dbReference type="PROSITE" id="PS50059"/>
    </source>
</evidence>
<feature type="compositionally biased region" description="Basic and acidic residues" evidence="6">
    <location>
        <begin position="274"/>
        <end position="289"/>
    </location>
</feature>
<evidence type="ECO:0000256" key="2">
    <source>
        <dbReference type="ARBA" id="ARBA00013194"/>
    </source>
</evidence>